<dbReference type="InterPro" id="IPR001503">
    <property type="entry name" value="Glyco_trans_10"/>
</dbReference>
<proteinExistence type="inferred from homology"/>
<dbReference type="SUPFAM" id="SSF53756">
    <property type="entry name" value="UDP-Glycosyltransferase/glycogen phosphorylase"/>
    <property type="match status" value="1"/>
</dbReference>
<dbReference type="InterPro" id="IPR055270">
    <property type="entry name" value="Glyco_tran_10_C"/>
</dbReference>
<dbReference type="EMBL" id="QGNY01000004">
    <property type="protein sequence ID" value="PWS31693.1"/>
    <property type="molecule type" value="Genomic_DNA"/>
</dbReference>
<feature type="domain" description="Alpha-(1,3)-fucosyltransferase FucT N-terminal" evidence="5">
    <location>
        <begin position="20"/>
        <end position="83"/>
    </location>
</feature>
<dbReference type="GO" id="GO:0016020">
    <property type="term" value="C:membrane"/>
    <property type="evidence" value="ECO:0007669"/>
    <property type="project" value="InterPro"/>
</dbReference>
<dbReference type="Pfam" id="PF18025">
    <property type="entry name" value="FucT_N"/>
    <property type="match status" value="1"/>
</dbReference>
<comment type="similarity">
    <text evidence="1">Belongs to the glycosyltransferase 10 family.</text>
</comment>
<evidence type="ECO:0000259" key="5">
    <source>
        <dbReference type="Pfam" id="PF18025"/>
    </source>
</evidence>
<reference evidence="7" key="1">
    <citation type="submission" date="2018-05" db="EMBL/GenBank/DDBJ databases">
        <title>Pedobacter paludis sp. nov., isolated from wetland soil.</title>
        <authorList>
            <person name="Zhang Y."/>
        </authorList>
    </citation>
    <scope>NUCLEOTIDE SEQUENCE [LARGE SCALE GENOMIC DNA]</scope>
    <source>
        <strain evidence="7">R-8</strain>
    </source>
</reference>
<dbReference type="InterPro" id="IPR038577">
    <property type="entry name" value="GT10-like_C_sf"/>
</dbReference>
<evidence type="ECO:0000256" key="2">
    <source>
        <dbReference type="ARBA" id="ARBA00022676"/>
    </source>
</evidence>
<evidence type="ECO:0000256" key="1">
    <source>
        <dbReference type="ARBA" id="ARBA00008919"/>
    </source>
</evidence>
<dbReference type="Gene3D" id="3.40.50.11660">
    <property type="entry name" value="Glycosyl transferase family 10, C-terminal domain"/>
    <property type="match status" value="1"/>
</dbReference>
<dbReference type="GO" id="GO:0046920">
    <property type="term" value="F:alpha-(1-&gt;3)-fucosyltransferase activity"/>
    <property type="evidence" value="ECO:0007669"/>
    <property type="project" value="TreeGrafter"/>
</dbReference>
<dbReference type="Pfam" id="PF00852">
    <property type="entry name" value="Glyco_transf_10"/>
    <property type="match status" value="1"/>
</dbReference>
<dbReference type="InterPro" id="IPR041058">
    <property type="entry name" value="FucT_N"/>
</dbReference>
<evidence type="ECO:0000256" key="3">
    <source>
        <dbReference type="ARBA" id="ARBA00022679"/>
    </source>
</evidence>
<accession>A0A317F0B8</accession>
<evidence type="ECO:0000313" key="7">
    <source>
        <dbReference type="Proteomes" id="UP000245391"/>
    </source>
</evidence>
<evidence type="ECO:0000259" key="4">
    <source>
        <dbReference type="Pfam" id="PF00852"/>
    </source>
</evidence>
<dbReference type="AlphaFoldDB" id="A0A317F0B8"/>
<name>A0A317F0B8_9SPHI</name>
<keyword evidence="2" id="KW-0328">Glycosyltransferase</keyword>
<dbReference type="Proteomes" id="UP000245391">
    <property type="component" value="Unassembled WGS sequence"/>
</dbReference>
<dbReference type="PANTHER" id="PTHR11929:SF194">
    <property type="entry name" value="ALPHA-(1,3)-FUCOSYLTRANSFERASE 10"/>
    <property type="match status" value="1"/>
</dbReference>
<gene>
    <name evidence="6" type="ORF">DF947_13995</name>
</gene>
<keyword evidence="7" id="KW-1185">Reference proteome</keyword>
<dbReference type="PANTHER" id="PTHR11929">
    <property type="entry name" value="ALPHA- 1,3 -FUCOSYLTRANSFERASE"/>
    <property type="match status" value="1"/>
</dbReference>
<comment type="caution">
    <text evidence="6">The sequence shown here is derived from an EMBL/GenBank/DDBJ whole genome shotgun (WGS) entry which is preliminary data.</text>
</comment>
<organism evidence="6 7">
    <name type="scientific">Pedobacter paludis</name>
    <dbReference type="NCBI Taxonomy" id="2203212"/>
    <lineage>
        <taxon>Bacteria</taxon>
        <taxon>Pseudomonadati</taxon>
        <taxon>Bacteroidota</taxon>
        <taxon>Sphingobacteriia</taxon>
        <taxon>Sphingobacteriales</taxon>
        <taxon>Sphingobacteriaceae</taxon>
        <taxon>Pedobacter</taxon>
    </lineage>
</organism>
<dbReference type="OrthoDB" id="9791032at2"/>
<sequence>MRKQVKIRCQNGISFITALKEIFPQLVDQYHFIEEENKPDFILFGPYGNDVPKPGNYIRIGYYCENIKPDLTLCEWAFGVIREEEVNSYRYKRIQWHGLDPKCLIKKDIDFLANEPEKEKVKFCNFLYSTKVDYREEFFKQLSKYKKIDSPGKSMNNMPSIDNFYRGNTWERKRSFLEHYKFTIAFENYIYAGYQTEKLYDAMQTRSLPIYFGDPFVNELFNNKSFINASDYVNVKSNWLVNFLEKHSQQDFNDIRPTFFNSPYYRIKRKLKSWGRKFKMRLQLDNLNFSKLIDRIIEIDSNDELYYQYINEPWFKGNKIPDDTFNNKRWIEIFEHKN</sequence>
<evidence type="ECO:0000313" key="6">
    <source>
        <dbReference type="EMBL" id="PWS31693.1"/>
    </source>
</evidence>
<keyword evidence="3" id="KW-0808">Transferase</keyword>
<feature type="domain" description="Fucosyltransferase C-terminal" evidence="4">
    <location>
        <begin position="131"/>
        <end position="246"/>
    </location>
</feature>
<protein>
    <submittedName>
        <fullName evidence="6">Uncharacterized protein</fullName>
    </submittedName>
</protein>
<dbReference type="RefSeq" id="WP_109930652.1">
    <property type="nucleotide sequence ID" value="NZ_QGNY01000004.1"/>
</dbReference>